<sequence length="121" mass="13424">MDQVLATGTCAAVVSKWLKQHKRTQHLTTSASADAAFIPRAERLGLGAKFVSHAQATLSTEEQKFQRKLQKPTTTVRIAPSGQQSCPKKSKRMAKGDDDDADESRTSAFSRPREQRKRKRG</sequence>
<proteinExistence type="predicted"/>
<feature type="region of interest" description="Disordered" evidence="1">
    <location>
        <begin position="58"/>
        <end position="121"/>
    </location>
</feature>
<organism evidence="2">
    <name type="scientific">Haptolina brevifila</name>
    <dbReference type="NCBI Taxonomy" id="156173"/>
    <lineage>
        <taxon>Eukaryota</taxon>
        <taxon>Haptista</taxon>
        <taxon>Haptophyta</taxon>
        <taxon>Prymnesiophyceae</taxon>
        <taxon>Prymnesiales</taxon>
        <taxon>Prymnesiaceae</taxon>
        <taxon>Haptolina</taxon>
    </lineage>
</organism>
<dbReference type="AlphaFoldDB" id="A0A7S2IFM4"/>
<feature type="compositionally biased region" description="Polar residues" evidence="1">
    <location>
        <begin position="71"/>
        <end position="87"/>
    </location>
</feature>
<protein>
    <submittedName>
        <fullName evidence="2">Uncharacterized protein</fullName>
    </submittedName>
</protein>
<evidence type="ECO:0000313" key="2">
    <source>
        <dbReference type="EMBL" id="CAD9518215.1"/>
    </source>
</evidence>
<accession>A0A7S2IFM4</accession>
<evidence type="ECO:0000256" key="1">
    <source>
        <dbReference type="SAM" id="MobiDB-lite"/>
    </source>
</evidence>
<reference evidence="2" key="1">
    <citation type="submission" date="2021-01" db="EMBL/GenBank/DDBJ databases">
        <authorList>
            <person name="Corre E."/>
            <person name="Pelletier E."/>
            <person name="Niang G."/>
            <person name="Scheremetjew M."/>
            <person name="Finn R."/>
            <person name="Kale V."/>
            <person name="Holt S."/>
            <person name="Cochrane G."/>
            <person name="Meng A."/>
            <person name="Brown T."/>
            <person name="Cohen L."/>
        </authorList>
    </citation>
    <scope>NUCLEOTIDE SEQUENCE</scope>
    <source>
        <strain evidence="2">UTEX LB 985</strain>
    </source>
</reference>
<dbReference type="EMBL" id="HBGU01061939">
    <property type="protein sequence ID" value="CAD9518215.1"/>
    <property type="molecule type" value="Transcribed_RNA"/>
</dbReference>
<name>A0A7S2IFM4_9EUKA</name>
<gene>
    <name evidence="2" type="ORF">CBRE1094_LOCUS33723</name>
</gene>